<dbReference type="SUPFAM" id="SSF51261">
    <property type="entry name" value="Duplicated hybrid motif"/>
    <property type="match status" value="1"/>
</dbReference>
<keyword evidence="2" id="KW-0812">Transmembrane</keyword>
<dbReference type="OrthoDB" id="1829034at2"/>
<dbReference type="Gene3D" id="2.70.70.10">
    <property type="entry name" value="Glucose Permease (Domain IIA)"/>
    <property type="match status" value="1"/>
</dbReference>
<protein>
    <submittedName>
        <fullName evidence="4">Peptidase, M23 family</fullName>
    </submittedName>
</protein>
<evidence type="ECO:0000313" key="5">
    <source>
        <dbReference type="Proteomes" id="UP000004923"/>
    </source>
</evidence>
<accession>E8LGV1</accession>
<dbReference type="InterPro" id="IPR011055">
    <property type="entry name" value="Dup_hybrid_motif"/>
</dbReference>
<dbReference type="CDD" id="cd12797">
    <property type="entry name" value="M23_peptidase"/>
    <property type="match status" value="1"/>
</dbReference>
<evidence type="ECO:0000256" key="2">
    <source>
        <dbReference type="SAM" id="Phobius"/>
    </source>
</evidence>
<proteinExistence type="predicted"/>
<feature type="transmembrane region" description="Helical" evidence="2">
    <location>
        <begin position="156"/>
        <end position="180"/>
    </location>
</feature>
<dbReference type="eggNOG" id="COG0739">
    <property type="taxonomic scope" value="Bacteria"/>
</dbReference>
<keyword evidence="2" id="KW-0472">Membrane</keyword>
<feature type="domain" description="M23ase beta-sheet core" evidence="3">
    <location>
        <begin position="329"/>
        <end position="422"/>
    </location>
</feature>
<dbReference type="InterPro" id="IPR016047">
    <property type="entry name" value="M23ase_b-sheet_dom"/>
</dbReference>
<dbReference type="InterPro" id="IPR050570">
    <property type="entry name" value="Cell_wall_metabolism_enzyme"/>
</dbReference>
<sequence>MSQNFLERCNEKMQSIYDYCGTKAKQLYAELLAAVRSLYNHCEVKAREFYAMLLEKVQLLYNGCLEKIAAIVAQVKAVIAVAKIQLAMFDRRVRLHVMSIVNKLQAKQQEIVGRMKARYHALRSTWRRNQHFTFWFIPADGQNIAKTHVKKTHLKYAMTAVASFLVFVSCTIGVLAHFAVQNEQQKQELAAYKQTKSEQEQTIRQLRLMAETNQKKLAALSKLEDQVRSQMEKSGAQLPPKSNASDYAGQGGPVLGSANPANIVLEQEKNIGLEADAKKVDLENLLSAIEAENYRREVTPSQWPTSGGYISSSFGGRANPFGGYGRDWHPGIDIATDYGEPVYASAAGYVQQAGWYGGYGIYARINHDYGYQTAYGHMSRVVCRAGQYVKKGEIIGYVGSTGYSTGPHLHFEVIHYGEQVDPSSLM</sequence>
<dbReference type="EMBL" id="AEVN01000114">
    <property type="protein sequence ID" value="EFY03962.1"/>
    <property type="molecule type" value="Genomic_DNA"/>
</dbReference>
<dbReference type="PANTHER" id="PTHR21666">
    <property type="entry name" value="PEPTIDASE-RELATED"/>
    <property type="match status" value="1"/>
</dbReference>
<keyword evidence="5" id="KW-1185">Reference proteome</keyword>
<dbReference type="RefSeq" id="WP_009146431.1">
    <property type="nucleotide sequence ID" value="NZ_GL830936.1"/>
</dbReference>
<dbReference type="MEROPS" id="M23.009"/>
<evidence type="ECO:0000259" key="3">
    <source>
        <dbReference type="Pfam" id="PF01551"/>
    </source>
</evidence>
<name>E8LGV1_9FIRM</name>
<dbReference type="Pfam" id="PF01551">
    <property type="entry name" value="Peptidase_M23"/>
    <property type="match status" value="1"/>
</dbReference>
<gene>
    <name evidence="4" type="ORF">HMPREF9443_02107</name>
</gene>
<comment type="caution">
    <text evidence="4">The sequence shown here is derived from an EMBL/GenBank/DDBJ whole genome shotgun (WGS) entry which is preliminary data.</text>
</comment>
<dbReference type="HOGENOM" id="CLU_029425_2_4_9"/>
<reference evidence="4 5" key="1">
    <citation type="submission" date="2011-01" db="EMBL/GenBank/DDBJ databases">
        <authorList>
            <person name="Weinstock G."/>
            <person name="Sodergren E."/>
            <person name="Clifton S."/>
            <person name="Fulton L."/>
            <person name="Fulton B."/>
            <person name="Courtney L."/>
            <person name="Fronick C."/>
            <person name="Harrison M."/>
            <person name="Strong C."/>
            <person name="Farmer C."/>
            <person name="Delahaunty K."/>
            <person name="Markovic C."/>
            <person name="Hall O."/>
            <person name="Minx P."/>
            <person name="Tomlinson C."/>
            <person name="Mitreva M."/>
            <person name="Hou S."/>
            <person name="Chen J."/>
            <person name="Wollam A."/>
            <person name="Pepin K.H."/>
            <person name="Johnson M."/>
            <person name="Bhonagiri V."/>
            <person name="Zhang X."/>
            <person name="Suruliraj S."/>
            <person name="Warren W."/>
            <person name="Chinwalla A."/>
            <person name="Mardis E.R."/>
            <person name="Wilson R.K."/>
        </authorList>
    </citation>
    <scope>NUCLEOTIDE SEQUENCE [LARGE SCALE GENOMIC DNA]</scope>
    <source>
        <strain evidence="4 5">YIT 12067</strain>
    </source>
</reference>
<dbReference type="FunFam" id="2.70.70.10:FF:000006">
    <property type="entry name" value="M23 family peptidase"/>
    <property type="match status" value="1"/>
</dbReference>
<feature type="region of interest" description="Disordered" evidence="1">
    <location>
        <begin position="229"/>
        <end position="251"/>
    </location>
</feature>
<evidence type="ECO:0000256" key="1">
    <source>
        <dbReference type="SAM" id="MobiDB-lite"/>
    </source>
</evidence>
<evidence type="ECO:0000313" key="4">
    <source>
        <dbReference type="EMBL" id="EFY03962.1"/>
    </source>
</evidence>
<dbReference type="PANTHER" id="PTHR21666:SF286">
    <property type="entry name" value="LIPOPROTEIN NLPD"/>
    <property type="match status" value="1"/>
</dbReference>
<organism evidence="4 5">
    <name type="scientific">Phascolarctobacterium succinatutens YIT 12067</name>
    <dbReference type="NCBI Taxonomy" id="626939"/>
    <lineage>
        <taxon>Bacteria</taxon>
        <taxon>Bacillati</taxon>
        <taxon>Bacillota</taxon>
        <taxon>Negativicutes</taxon>
        <taxon>Acidaminococcales</taxon>
        <taxon>Acidaminococcaceae</taxon>
        <taxon>Phascolarctobacterium</taxon>
    </lineage>
</organism>
<keyword evidence="2" id="KW-1133">Transmembrane helix</keyword>
<dbReference type="Proteomes" id="UP000004923">
    <property type="component" value="Unassembled WGS sequence"/>
</dbReference>
<dbReference type="GO" id="GO:0004222">
    <property type="term" value="F:metalloendopeptidase activity"/>
    <property type="evidence" value="ECO:0007669"/>
    <property type="project" value="TreeGrafter"/>
</dbReference>
<dbReference type="AlphaFoldDB" id="E8LGV1"/>